<evidence type="ECO:0000313" key="2">
    <source>
        <dbReference type="Proteomes" id="UP000186817"/>
    </source>
</evidence>
<keyword evidence="2" id="KW-1185">Reference proteome</keyword>
<evidence type="ECO:0000313" key="1">
    <source>
        <dbReference type="EMBL" id="OLP92510.1"/>
    </source>
</evidence>
<organism evidence="1 2">
    <name type="scientific">Symbiodinium microadriaticum</name>
    <name type="common">Dinoflagellate</name>
    <name type="synonym">Zooxanthella microadriatica</name>
    <dbReference type="NCBI Taxonomy" id="2951"/>
    <lineage>
        <taxon>Eukaryota</taxon>
        <taxon>Sar</taxon>
        <taxon>Alveolata</taxon>
        <taxon>Dinophyceae</taxon>
        <taxon>Suessiales</taxon>
        <taxon>Symbiodiniaceae</taxon>
        <taxon>Symbiodinium</taxon>
    </lineage>
</organism>
<name>A0A1Q9DBN8_SYMMI</name>
<reference evidence="1 2" key="1">
    <citation type="submission" date="2016-02" db="EMBL/GenBank/DDBJ databases">
        <title>Genome analysis of coral dinoflagellate symbionts highlights evolutionary adaptations to a symbiotic lifestyle.</title>
        <authorList>
            <person name="Aranda M."/>
            <person name="Li Y."/>
            <person name="Liew Y.J."/>
            <person name="Baumgarten S."/>
            <person name="Simakov O."/>
            <person name="Wilson M."/>
            <person name="Piel J."/>
            <person name="Ashoor H."/>
            <person name="Bougouffa S."/>
            <person name="Bajic V.B."/>
            <person name="Ryu T."/>
            <person name="Ravasi T."/>
            <person name="Bayer T."/>
            <person name="Micklem G."/>
            <person name="Kim H."/>
            <person name="Bhak J."/>
            <person name="Lajeunesse T.C."/>
            <person name="Voolstra C.R."/>
        </authorList>
    </citation>
    <scope>NUCLEOTIDE SEQUENCE [LARGE SCALE GENOMIC DNA]</scope>
    <source>
        <strain evidence="1 2">CCMP2467</strain>
    </source>
</reference>
<accession>A0A1Q9DBN8</accession>
<proteinExistence type="predicted"/>
<dbReference type="EMBL" id="LSRX01000619">
    <property type="protein sequence ID" value="OLP92510.1"/>
    <property type="molecule type" value="Genomic_DNA"/>
</dbReference>
<gene>
    <name evidence="1" type="ORF">AK812_SmicGene25693</name>
</gene>
<dbReference type="AlphaFoldDB" id="A0A1Q9DBN8"/>
<sequence length="224" mass="23326">MGNYATTAFPQQGHAARVQSQLTRCSNTAAKGPAPQSVEGKIEALCDEGLLMSALEACHTCLHGPDGWDGVSTWPIRSPEQMTACVALASVPAAGAADVEVCRTMALSKRSQAELGRGQAQATPLAGKPALFRLMAHNVSHIGLVLVPVVPFEKGSDAAHKRQSCMSLASVHACGLCGVRAVGQRFVCHIAAVATTASKSGIDLEVLSDLRNSDVDLISQDLKA</sequence>
<comment type="caution">
    <text evidence="1">The sequence shown here is derived from an EMBL/GenBank/DDBJ whole genome shotgun (WGS) entry which is preliminary data.</text>
</comment>
<protein>
    <submittedName>
        <fullName evidence="1">Uncharacterized protein</fullName>
    </submittedName>
</protein>
<dbReference type="Proteomes" id="UP000186817">
    <property type="component" value="Unassembled WGS sequence"/>
</dbReference>